<gene>
    <name evidence="2" type="primary">ABSGL_13405.1 scaffold 14161</name>
</gene>
<reference evidence="2" key="1">
    <citation type="submission" date="2016-04" db="EMBL/GenBank/DDBJ databases">
        <authorList>
            <person name="Evans L.H."/>
            <person name="Alamgir A."/>
            <person name="Owens N."/>
            <person name="Weber N.D."/>
            <person name="Virtaneva K."/>
            <person name="Barbian K."/>
            <person name="Babar A."/>
            <person name="Rosenke K."/>
        </authorList>
    </citation>
    <scope>NUCLEOTIDE SEQUENCE [LARGE SCALE GENOMIC DNA]</scope>
    <source>
        <strain evidence="2">CBS 101.48</strain>
    </source>
</reference>
<organism evidence="2">
    <name type="scientific">Absidia glauca</name>
    <name type="common">Pin mould</name>
    <dbReference type="NCBI Taxonomy" id="4829"/>
    <lineage>
        <taxon>Eukaryota</taxon>
        <taxon>Fungi</taxon>
        <taxon>Fungi incertae sedis</taxon>
        <taxon>Mucoromycota</taxon>
        <taxon>Mucoromycotina</taxon>
        <taxon>Mucoromycetes</taxon>
        <taxon>Mucorales</taxon>
        <taxon>Cunninghamellaceae</taxon>
        <taxon>Absidia</taxon>
    </lineage>
</organism>
<name>A0A168S395_ABSGL</name>
<dbReference type="EMBL" id="LT554852">
    <property type="protein sequence ID" value="SAM07748.1"/>
    <property type="molecule type" value="Genomic_DNA"/>
</dbReference>
<sequence>MATIEAEPNRRHLTTQSIDRQHNTRHSPTYGMCSRCHRQAHGYKPITWNDKRDDGNGNDNDDDADGKNGACLPIDRSTNGRIRVGFGYVTVVAQV</sequence>
<protein>
    <submittedName>
        <fullName evidence="2">Uncharacterized protein</fullName>
    </submittedName>
</protein>
<keyword evidence="3" id="KW-1185">Reference proteome</keyword>
<evidence type="ECO:0000313" key="3">
    <source>
        <dbReference type="Proteomes" id="UP000078561"/>
    </source>
</evidence>
<feature type="region of interest" description="Disordered" evidence="1">
    <location>
        <begin position="1"/>
        <end position="74"/>
    </location>
</feature>
<dbReference type="InParanoid" id="A0A168S395"/>
<proteinExistence type="predicted"/>
<dbReference type="Proteomes" id="UP000078561">
    <property type="component" value="Unassembled WGS sequence"/>
</dbReference>
<dbReference type="AlphaFoldDB" id="A0A168S395"/>
<accession>A0A168S395</accession>
<evidence type="ECO:0000313" key="2">
    <source>
        <dbReference type="EMBL" id="SAM07748.1"/>
    </source>
</evidence>
<evidence type="ECO:0000256" key="1">
    <source>
        <dbReference type="SAM" id="MobiDB-lite"/>
    </source>
</evidence>